<keyword evidence="3" id="KW-1185">Reference proteome</keyword>
<dbReference type="HOGENOM" id="CLU_049645_0_1_1"/>
<reference evidence="2 3" key="1">
    <citation type="submission" date="2014-04" db="EMBL/GenBank/DDBJ databases">
        <authorList>
            <consortium name="DOE Joint Genome Institute"/>
            <person name="Kuo A."/>
            <person name="Martino E."/>
            <person name="Perotto S."/>
            <person name="Kohler A."/>
            <person name="Nagy L.G."/>
            <person name="Floudas D."/>
            <person name="Copeland A."/>
            <person name="Barry K.W."/>
            <person name="Cichocki N."/>
            <person name="Veneault-Fourrey C."/>
            <person name="LaButti K."/>
            <person name="Lindquist E.A."/>
            <person name="Lipzen A."/>
            <person name="Lundell T."/>
            <person name="Morin E."/>
            <person name="Murat C."/>
            <person name="Sun H."/>
            <person name="Tunlid A."/>
            <person name="Henrissat B."/>
            <person name="Grigoriev I.V."/>
            <person name="Hibbett D.S."/>
            <person name="Martin F."/>
            <person name="Nordberg H.P."/>
            <person name="Cantor M.N."/>
            <person name="Hua S.X."/>
        </authorList>
    </citation>
    <scope>NUCLEOTIDE SEQUENCE [LARGE SCALE GENOMIC DNA]</scope>
    <source>
        <strain evidence="2 3">Zn</strain>
    </source>
</reference>
<feature type="region of interest" description="Disordered" evidence="1">
    <location>
        <begin position="1"/>
        <end position="30"/>
    </location>
</feature>
<dbReference type="EMBL" id="KN832879">
    <property type="protein sequence ID" value="KIM98861.1"/>
    <property type="molecule type" value="Genomic_DNA"/>
</dbReference>
<evidence type="ECO:0000256" key="1">
    <source>
        <dbReference type="SAM" id="MobiDB-lite"/>
    </source>
</evidence>
<accession>A0A0C3H905</accession>
<evidence type="ECO:0000313" key="3">
    <source>
        <dbReference type="Proteomes" id="UP000054321"/>
    </source>
</evidence>
<proteinExistence type="predicted"/>
<feature type="compositionally biased region" description="Polar residues" evidence="1">
    <location>
        <begin position="78"/>
        <end position="101"/>
    </location>
</feature>
<dbReference type="InParanoid" id="A0A0C3H905"/>
<feature type="compositionally biased region" description="Low complexity" evidence="1">
    <location>
        <begin position="43"/>
        <end position="64"/>
    </location>
</feature>
<name>A0A0C3H905_OIDMZ</name>
<dbReference type="Proteomes" id="UP000054321">
    <property type="component" value="Unassembled WGS sequence"/>
</dbReference>
<feature type="region of interest" description="Disordered" evidence="1">
    <location>
        <begin position="43"/>
        <end position="106"/>
    </location>
</feature>
<protein>
    <submittedName>
        <fullName evidence="2">Uncharacterized protein</fullName>
    </submittedName>
</protein>
<reference evidence="3" key="2">
    <citation type="submission" date="2015-01" db="EMBL/GenBank/DDBJ databases">
        <title>Evolutionary Origins and Diversification of the Mycorrhizal Mutualists.</title>
        <authorList>
            <consortium name="DOE Joint Genome Institute"/>
            <consortium name="Mycorrhizal Genomics Consortium"/>
            <person name="Kohler A."/>
            <person name="Kuo A."/>
            <person name="Nagy L.G."/>
            <person name="Floudas D."/>
            <person name="Copeland A."/>
            <person name="Barry K.W."/>
            <person name="Cichocki N."/>
            <person name="Veneault-Fourrey C."/>
            <person name="LaButti K."/>
            <person name="Lindquist E.A."/>
            <person name="Lipzen A."/>
            <person name="Lundell T."/>
            <person name="Morin E."/>
            <person name="Murat C."/>
            <person name="Riley R."/>
            <person name="Ohm R."/>
            <person name="Sun H."/>
            <person name="Tunlid A."/>
            <person name="Henrissat B."/>
            <person name="Grigoriev I.V."/>
            <person name="Hibbett D.S."/>
            <person name="Martin F."/>
        </authorList>
    </citation>
    <scope>NUCLEOTIDE SEQUENCE [LARGE SCALE GENOMIC DNA]</scope>
    <source>
        <strain evidence="3">Zn</strain>
    </source>
</reference>
<feature type="compositionally biased region" description="Basic and acidic residues" evidence="1">
    <location>
        <begin position="1"/>
        <end position="20"/>
    </location>
</feature>
<organism evidence="2 3">
    <name type="scientific">Oidiodendron maius (strain Zn)</name>
    <dbReference type="NCBI Taxonomy" id="913774"/>
    <lineage>
        <taxon>Eukaryota</taxon>
        <taxon>Fungi</taxon>
        <taxon>Dikarya</taxon>
        <taxon>Ascomycota</taxon>
        <taxon>Pezizomycotina</taxon>
        <taxon>Leotiomycetes</taxon>
        <taxon>Leotiomycetes incertae sedis</taxon>
        <taxon>Myxotrichaceae</taxon>
        <taxon>Oidiodendron</taxon>
    </lineage>
</organism>
<dbReference type="AlphaFoldDB" id="A0A0C3H905"/>
<dbReference type="OrthoDB" id="5337545at2759"/>
<evidence type="ECO:0000313" key="2">
    <source>
        <dbReference type="EMBL" id="KIM98861.1"/>
    </source>
</evidence>
<dbReference type="STRING" id="913774.A0A0C3H905"/>
<sequence>MSSDKGKGRAHSDEAADQARADGPQDPSIISRVAASATSLARSALTSPNGKELSQSSAAALANSGKGHASSTGGGSTWAESSKTSQQIVPQPNLSNAFRPTQNEEHIRKSEDEFSSFLDGIDTFKPSQNLGSEHLGSLDSGFGQAWTRSQASLNTTSSKPVGYQTVAEQELHDGEEVLAVISVPQDMDIPFEAPEDDENYNWGLTHEQISQLRAMTTDIFPPPELHQPITPSNPLNLIPHVDDTDFINANSQAAVDTWREQWQDVLTRYTDEVWGGLLPLVKEARKEIEGLQSGDEPTVQPKALRRLGAVLGHLRKY</sequence>
<gene>
    <name evidence="2" type="ORF">OIDMADRAFT_181356</name>
</gene>